<dbReference type="AlphaFoldDB" id="A0A8S1ERP4"/>
<evidence type="ECO:0000256" key="1">
    <source>
        <dbReference type="SAM" id="MobiDB-lite"/>
    </source>
</evidence>
<dbReference type="Proteomes" id="UP000494206">
    <property type="component" value="Unassembled WGS sequence"/>
</dbReference>
<feature type="region of interest" description="Disordered" evidence="1">
    <location>
        <begin position="76"/>
        <end position="114"/>
    </location>
</feature>
<proteinExistence type="predicted"/>
<name>A0A8S1ERP4_9PELO</name>
<dbReference type="Pfam" id="PF15306">
    <property type="entry name" value="LIN37"/>
    <property type="match status" value="1"/>
</dbReference>
<keyword evidence="3" id="KW-1185">Reference proteome</keyword>
<dbReference type="GO" id="GO:0031523">
    <property type="term" value="C:Myb complex"/>
    <property type="evidence" value="ECO:0007669"/>
    <property type="project" value="TreeGrafter"/>
</dbReference>
<organism evidence="2 3">
    <name type="scientific">Caenorhabditis bovis</name>
    <dbReference type="NCBI Taxonomy" id="2654633"/>
    <lineage>
        <taxon>Eukaryota</taxon>
        <taxon>Metazoa</taxon>
        <taxon>Ecdysozoa</taxon>
        <taxon>Nematoda</taxon>
        <taxon>Chromadorea</taxon>
        <taxon>Rhabditida</taxon>
        <taxon>Rhabditina</taxon>
        <taxon>Rhabditomorpha</taxon>
        <taxon>Rhabditoidea</taxon>
        <taxon>Rhabditidae</taxon>
        <taxon>Peloderinae</taxon>
        <taxon>Caenorhabditis</taxon>
    </lineage>
</organism>
<evidence type="ECO:0000313" key="3">
    <source>
        <dbReference type="Proteomes" id="UP000494206"/>
    </source>
</evidence>
<evidence type="ECO:0000313" key="2">
    <source>
        <dbReference type="EMBL" id="CAB3403538.1"/>
    </source>
</evidence>
<dbReference type="PANTHER" id="PTHR31336">
    <property type="entry name" value="LIN37 HOMOLOG"/>
    <property type="match status" value="1"/>
</dbReference>
<dbReference type="InterPro" id="IPR028226">
    <property type="entry name" value="LIN37"/>
</dbReference>
<comment type="caution">
    <text evidence="2">The sequence shown here is derived from an EMBL/GenBank/DDBJ whole genome shotgun (WGS) entry which is preliminary data.</text>
</comment>
<dbReference type="PANTHER" id="PTHR31336:SF3">
    <property type="entry name" value="PROTEIN LIN-37 HOMOLOG"/>
    <property type="match status" value="1"/>
</dbReference>
<gene>
    <name evidence="2" type="ORF">CBOVIS_LOCUS6000</name>
</gene>
<sequence>MNDDDQFEQFLLPVEGGKVENDEMISGGVLPVDSPTRRLGTILNVQNPKIPESPDMKFARKRLGNLLTNIKHLPSDAANQINDESLMDEPEKRPPGRPRKIMRTEDPSDYGNAYDNKTANNQYICFELRGKPFGMLDGRMDSEYQLARAWMRGKLNPEEPMSNSKRQEFAPNLPVEYLACREITAMPKPMATPNDDLPIVPLEKDEFDKTVNPLDKQAIIAEYTRHWKAVKKGWITHQRKREAKYSRSVELLTKIYNPQVIY</sequence>
<accession>A0A8S1ERP4</accession>
<dbReference type="OrthoDB" id="9993532at2759"/>
<reference evidence="2 3" key="1">
    <citation type="submission" date="2020-04" db="EMBL/GenBank/DDBJ databases">
        <authorList>
            <person name="Laetsch R D."/>
            <person name="Stevens L."/>
            <person name="Kumar S."/>
            <person name="Blaxter L. M."/>
        </authorList>
    </citation>
    <scope>NUCLEOTIDE SEQUENCE [LARGE SCALE GENOMIC DNA]</scope>
</reference>
<dbReference type="GO" id="GO:0000122">
    <property type="term" value="P:negative regulation of transcription by RNA polymerase II"/>
    <property type="evidence" value="ECO:0007669"/>
    <property type="project" value="TreeGrafter"/>
</dbReference>
<protein>
    <submittedName>
        <fullName evidence="2">Uncharacterized protein</fullName>
    </submittedName>
</protein>
<dbReference type="GO" id="GO:0017053">
    <property type="term" value="C:transcription repressor complex"/>
    <property type="evidence" value="ECO:0007669"/>
    <property type="project" value="InterPro"/>
</dbReference>
<dbReference type="EMBL" id="CADEPM010000003">
    <property type="protein sequence ID" value="CAB3403538.1"/>
    <property type="molecule type" value="Genomic_DNA"/>
</dbReference>